<keyword evidence="2" id="KW-0408">Iron</keyword>
<dbReference type="EMBL" id="JAGSPJ010000006">
    <property type="protein sequence ID" value="MBR7801310.1"/>
    <property type="molecule type" value="Genomic_DNA"/>
</dbReference>
<dbReference type="PIRSF" id="PIRSF006232">
    <property type="entry name" value="Pirin"/>
    <property type="match status" value="1"/>
</dbReference>
<dbReference type="Proteomes" id="UP000678545">
    <property type="component" value="Unassembled WGS sequence"/>
</dbReference>
<comment type="cofactor">
    <cofactor evidence="2">
        <name>Fe cation</name>
        <dbReference type="ChEBI" id="CHEBI:24875"/>
    </cofactor>
    <text evidence="2">Binds 1 Fe cation per subunit.</text>
</comment>
<feature type="binding site" evidence="2">
    <location>
        <position position="59"/>
    </location>
    <ligand>
        <name>Fe cation</name>
        <dbReference type="ChEBI" id="CHEBI:24875"/>
    </ligand>
</feature>
<evidence type="ECO:0000259" key="4">
    <source>
        <dbReference type="Pfam" id="PF02678"/>
    </source>
</evidence>
<feature type="binding site" evidence="2">
    <location>
        <position position="101"/>
    </location>
    <ligand>
        <name>Fe cation</name>
        <dbReference type="ChEBI" id="CHEBI:24875"/>
    </ligand>
</feature>
<feature type="domain" description="Pirin N-terminal" evidence="4">
    <location>
        <begin position="20"/>
        <end position="123"/>
    </location>
</feature>
<proteinExistence type="inferred from homology"/>
<dbReference type="SUPFAM" id="SSF51182">
    <property type="entry name" value="RmlC-like cupins"/>
    <property type="match status" value="1"/>
</dbReference>
<evidence type="ECO:0000256" key="3">
    <source>
        <dbReference type="RuleBase" id="RU003457"/>
    </source>
</evidence>
<keyword evidence="2" id="KW-0479">Metal-binding</keyword>
<dbReference type="Gene3D" id="2.60.120.10">
    <property type="entry name" value="Jelly Rolls"/>
    <property type="match status" value="2"/>
</dbReference>
<feature type="binding site" evidence="2">
    <location>
        <position position="57"/>
    </location>
    <ligand>
        <name>Fe cation</name>
        <dbReference type="ChEBI" id="CHEBI:24875"/>
    </ligand>
</feature>
<evidence type="ECO:0000256" key="2">
    <source>
        <dbReference type="PIRSR" id="PIRSR006232-1"/>
    </source>
</evidence>
<dbReference type="InterPro" id="IPR014710">
    <property type="entry name" value="RmlC-like_jellyroll"/>
</dbReference>
<dbReference type="InterPro" id="IPR012093">
    <property type="entry name" value="Pirin"/>
</dbReference>
<dbReference type="InterPro" id="IPR011051">
    <property type="entry name" value="RmlC_Cupin_sf"/>
</dbReference>
<keyword evidence="7" id="KW-1185">Reference proteome</keyword>
<accession>A0A941E2T2</accession>
<dbReference type="CDD" id="cd02247">
    <property type="entry name" value="cupin_pirin_C"/>
    <property type="match status" value="1"/>
</dbReference>
<feature type="binding site" evidence="2">
    <location>
        <position position="103"/>
    </location>
    <ligand>
        <name>Fe cation</name>
        <dbReference type="ChEBI" id="CHEBI:24875"/>
    </ligand>
</feature>
<dbReference type="InterPro" id="IPR008778">
    <property type="entry name" value="Pirin_C_dom"/>
</dbReference>
<sequence>MTTLVHLKAHNKDLGGGFIVRRLLPNALRQAVGPFIFFDHFGPVSIKPEDNHDVRPHPHIGLATISYLFDGVIQHKDNLGYTQNIEPGAINLMIAGKGIVHSERRPPAMREKNYTNHGLQLWIALPTGQEKIAAAFHHVPAVHIPHIDIGPISIRVLMGQAFEKKSPVPTLSPTLYLDIQIAANSTWELPMLADEQAIYPIEGELSNVDAVMEANTLQLQSAPLVLSSGNLPARFVVIGGQALGHRFIWWNFVASHQSDIDAAAQAWEIEEPDSGMHQVPGEVERIPMPARRRPEA</sequence>
<dbReference type="GO" id="GO:0046872">
    <property type="term" value="F:metal ion binding"/>
    <property type="evidence" value="ECO:0007669"/>
    <property type="project" value="UniProtKB-KW"/>
</dbReference>
<evidence type="ECO:0000313" key="6">
    <source>
        <dbReference type="EMBL" id="MBR7801310.1"/>
    </source>
</evidence>
<dbReference type="PANTHER" id="PTHR13903">
    <property type="entry name" value="PIRIN-RELATED"/>
    <property type="match status" value="1"/>
</dbReference>
<comment type="similarity">
    <text evidence="1 3">Belongs to the pirin family.</text>
</comment>
<feature type="domain" description="Pirin C-terminal" evidence="5">
    <location>
        <begin position="176"/>
        <end position="268"/>
    </location>
</feature>
<comment type="caution">
    <text evidence="6">The sequence shown here is derived from an EMBL/GenBank/DDBJ whole genome shotgun (WGS) entry which is preliminary data.</text>
</comment>
<dbReference type="RefSeq" id="WP_212676419.1">
    <property type="nucleotide sequence ID" value="NZ_JAGSPJ010000006.1"/>
</dbReference>
<dbReference type="AlphaFoldDB" id="A0A941E2T2"/>
<dbReference type="Pfam" id="PF02678">
    <property type="entry name" value="Pirin"/>
    <property type="match status" value="1"/>
</dbReference>
<gene>
    <name evidence="6" type="ORF">KDM90_14975</name>
</gene>
<protein>
    <submittedName>
        <fullName evidence="6">Pirin family protein</fullName>
    </submittedName>
</protein>
<reference evidence="6" key="1">
    <citation type="submission" date="2021-04" db="EMBL/GenBank/DDBJ databases">
        <title>novel species isolated from subtropical streams in China.</title>
        <authorList>
            <person name="Lu H."/>
        </authorList>
    </citation>
    <scope>NUCLEOTIDE SEQUENCE</scope>
    <source>
        <strain evidence="6">FT137W</strain>
    </source>
</reference>
<dbReference type="PANTHER" id="PTHR13903:SF8">
    <property type="entry name" value="PIRIN"/>
    <property type="match status" value="1"/>
</dbReference>
<dbReference type="CDD" id="cd02909">
    <property type="entry name" value="cupin_pirin_N"/>
    <property type="match status" value="1"/>
</dbReference>
<name>A0A941E2T2_9BURK</name>
<organism evidence="6 7">
    <name type="scientific">Undibacterium fentianense</name>
    <dbReference type="NCBI Taxonomy" id="2828728"/>
    <lineage>
        <taxon>Bacteria</taxon>
        <taxon>Pseudomonadati</taxon>
        <taxon>Pseudomonadota</taxon>
        <taxon>Betaproteobacteria</taxon>
        <taxon>Burkholderiales</taxon>
        <taxon>Oxalobacteraceae</taxon>
        <taxon>Undibacterium</taxon>
    </lineage>
</organism>
<dbReference type="Pfam" id="PF05726">
    <property type="entry name" value="Pirin_C"/>
    <property type="match status" value="1"/>
</dbReference>
<dbReference type="InterPro" id="IPR003829">
    <property type="entry name" value="Pirin_N_dom"/>
</dbReference>
<evidence type="ECO:0000313" key="7">
    <source>
        <dbReference type="Proteomes" id="UP000678545"/>
    </source>
</evidence>
<evidence type="ECO:0000256" key="1">
    <source>
        <dbReference type="ARBA" id="ARBA00008416"/>
    </source>
</evidence>
<evidence type="ECO:0000259" key="5">
    <source>
        <dbReference type="Pfam" id="PF05726"/>
    </source>
</evidence>